<evidence type="ECO:0000256" key="1">
    <source>
        <dbReference type="SAM" id="Phobius"/>
    </source>
</evidence>
<name>A0A8H3QK56_9GLOM</name>
<keyword evidence="1" id="KW-0812">Transmembrane</keyword>
<dbReference type="AlphaFoldDB" id="A0A8H3QK56"/>
<dbReference type="EMBL" id="BLAL01000059">
    <property type="protein sequence ID" value="GES82102.1"/>
    <property type="molecule type" value="Genomic_DNA"/>
</dbReference>
<dbReference type="Proteomes" id="UP000615446">
    <property type="component" value="Unassembled WGS sequence"/>
</dbReference>
<keyword evidence="1" id="KW-0472">Membrane</keyword>
<reference evidence="2" key="1">
    <citation type="submission" date="2019-10" db="EMBL/GenBank/DDBJ databases">
        <title>Conservation and host-specific expression of non-tandemly repeated heterogenous ribosome RNA gene in arbuscular mycorrhizal fungi.</title>
        <authorList>
            <person name="Maeda T."/>
            <person name="Kobayashi Y."/>
            <person name="Nakagawa T."/>
            <person name="Ezawa T."/>
            <person name="Yamaguchi K."/>
            <person name="Bino T."/>
            <person name="Nishimoto Y."/>
            <person name="Shigenobu S."/>
            <person name="Kawaguchi M."/>
        </authorList>
    </citation>
    <scope>NUCLEOTIDE SEQUENCE</scope>
    <source>
        <strain evidence="2">HR1</strain>
    </source>
</reference>
<sequence length="174" mass="20977">MKTPFLVITIIVSIIVLSKFLTLHYIRNILVSIYITSFILIFIYSVCRFMRRNIISEYCKWKNPIRDKKRKRARVVNPTMKKRPRKLKEDIEENNRKSAQIKNDPEEDYPLLLNKEEFQKQLTALEINRLKDLKEIKVNQTDEDRKSVNVRYGKEKIKLLKRFQEEHALLDIIQ</sequence>
<evidence type="ECO:0000313" key="3">
    <source>
        <dbReference type="Proteomes" id="UP000615446"/>
    </source>
</evidence>
<accession>A0A8H3QK56</accession>
<protein>
    <submittedName>
        <fullName evidence="2">Uncharacterized protein</fullName>
    </submittedName>
</protein>
<feature type="transmembrane region" description="Helical" evidence="1">
    <location>
        <begin position="5"/>
        <end position="23"/>
    </location>
</feature>
<dbReference type="OrthoDB" id="2348450at2759"/>
<gene>
    <name evidence="2" type="ORF">RCL2_000933000</name>
</gene>
<comment type="caution">
    <text evidence="2">The sequence shown here is derived from an EMBL/GenBank/DDBJ whole genome shotgun (WGS) entry which is preliminary data.</text>
</comment>
<evidence type="ECO:0000313" key="2">
    <source>
        <dbReference type="EMBL" id="GES82102.1"/>
    </source>
</evidence>
<organism evidence="2 3">
    <name type="scientific">Rhizophagus clarus</name>
    <dbReference type="NCBI Taxonomy" id="94130"/>
    <lineage>
        <taxon>Eukaryota</taxon>
        <taxon>Fungi</taxon>
        <taxon>Fungi incertae sedis</taxon>
        <taxon>Mucoromycota</taxon>
        <taxon>Glomeromycotina</taxon>
        <taxon>Glomeromycetes</taxon>
        <taxon>Glomerales</taxon>
        <taxon>Glomeraceae</taxon>
        <taxon>Rhizophagus</taxon>
    </lineage>
</organism>
<keyword evidence="1" id="KW-1133">Transmembrane helix</keyword>
<proteinExistence type="predicted"/>
<feature type="transmembrane region" description="Helical" evidence="1">
    <location>
        <begin position="29"/>
        <end position="47"/>
    </location>
</feature>